<dbReference type="EMBL" id="JALJOU010000036">
    <property type="protein sequence ID" value="KAK9833467.1"/>
    <property type="molecule type" value="Genomic_DNA"/>
</dbReference>
<reference evidence="2 3" key="1">
    <citation type="journal article" date="2024" name="Nat. Commun.">
        <title>Phylogenomics reveals the evolutionary origins of lichenization in chlorophyte algae.</title>
        <authorList>
            <person name="Puginier C."/>
            <person name="Libourel C."/>
            <person name="Otte J."/>
            <person name="Skaloud P."/>
            <person name="Haon M."/>
            <person name="Grisel S."/>
            <person name="Petersen M."/>
            <person name="Berrin J.G."/>
            <person name="Delaux P.M."/>
            <person name="Dal Grande F."/>
            <person name="Keller J."/>
        </authorList>
    </citation>
    <scope>NUCLEOTIDE SEQUENCE [LARGE SCALE GENOMIC DNA]</scope>
    <source>
        <strain evidence="2 3">SAG 245.80</strain>
    </source>
</reference>
<name>A0AAW1RI99_9CHLO</name>
<evidence type="ECO:0000313" key="3">
    <source>
        <dbReference type="Proteomes" id="UP001445335"/>
    </source>
</evidence>
<comment type="caution">
    <text evidence="2">The sequence shown here is derived from an EMBL/GenBank/DDBJ whole genome shotgun (WGS) entry which is preliminary data.</text>
</comment>
<evidence type="ECO:0000256" key="1">
    <source>
        <dbReference type="SAM" id="MobiDB-lite"/>
    </source>
</evidence>
<proteinExistence type="predicted"/>
<evidence type="ECO:0000313" key="2">
    <source>
        <dbReference type="EMBL" id="KAK9833467.1"/>
    </source>
</evidence>
<accession>A0AAW1RI99</accession>
<feature type="region of interest" description="Disordered" evidence="1">
    <location>
        <begin position="1"/>
        <end position="64"/>
    </location>
</feature>
<dbReference type="Proteomes" id="UP001445335">
    <property type="component" value="Unassembled WGS sequence"/>
</dbReference>
<dbReference type="AlphaFoldDB" id="A0AAW1RI99"/>
<feature type="compositionally biased region" description="Polar residues" evidence="1">
    <location>
        <begin position="15"/>
        <end position="35"/>
    </location>
</feature>
<gene>
    <name evidence="2" type="ORF">WJX81_007563</name>
</gene>
<protein>
    <submittedName>
        <fullName evidence="2">Uncharacterized protein</fullName>
    </submittedName>
</protein>
<organism evidence="2 3">
    <name type="scientific">Elliptochloris bilobata</name>
    <dbReference type="NCBI Taxonomy" id="381761"/>
    <lineage>
        <taxon>Eukaryota</taxon>
        <taxon>Viridiplantae</taxon>
        <taxon>Chlorophyta</taxon>
        <taxon>core chlorophytes</taxon>
        <taxon>Trebouxiophyceae</taxon>
        <taxon>Trebouxiophyceae incertae sedis</taxon>
        <taxon>Elliptochloris clade</taxon>
        <taxon>Elliptochloris</taxon>
    </lineage>
</organism>
<keyword evidence="3" id="KW-1185">Reference proteome</keyword>
<sequence length="118" mass="12426">MPLIAGGADSAPALSPQTPQRFSTCAASTTASPPSVQGIAHRGASGGTADVHLAPPAGDGWLPREDTAVEQPSVVRMVSWQDAHGKDLYTVREFEPSEGGITEDEMPWEPPRACCRLM</sequence>